<evidence type="ECO:0000313" key="11">
    <source>
        <dbReference type="EMBL" id="PJF36337.1"/>
    </source>
</evidence>
<dbReference type="PROSITE" id="PS51352">
    <property type="entry name" value="THIOREDOXIN_2"/>
    <property type="match status" value="1"/>
</dbReference>
<evidence type="ECO:0000256" key="2">
    <source>
        <dbReference type="ARBA" id="ARBA00022448"/>
    </source>
</evidence>
<reference evidence="11 12" key="1">
    <citation type="submission" date="2017-11" db="EMBL/GenBank/DDBJ databases">
        <title>Evolution of Phototrophy in the Chloroflexi Phylum Driven by Horizontal Gene Transfer.</title>
        <authorList>
            <person name="Ward L.M."/>
            <person name="Hemp J."/>
            <person name="Shih P.M."/>
            <person name="Mcglynn S.E."/>
            <person name="Fischer W."/>
        </authorList>
    </citation>
    <scope>NUCLEOTIDE SEQUENCE [LARGE SCALE GENOMIC DNA]</scope>
    <source>
        <strain evidence="11">JP3_13</strain>
    </source>
</reference>
<evidence type="ECO:0000256" key="3">
    <source>
        <dbReference type="ARBA" id="ARBA00022982"/>
    </source>
</evidence>
<feature type="disulfide bond" description="Redox-active" evidence="9">
    <location>
        <begin position="45"/>
        <end position="48"/>
    </location>
</feature>
<keyword evidence="4 9" id="KW-1015">Disulfide bond</keyword>
<keyword evidence="3" id="KW-0249">Electron transport</keyword>
<evidence type="ECO:0000256" key="5">
    <source>
        <dbReference type="ARBA" id="ARBA00023284"/>
    </source>
</evidence>
<name>A0A2M8PFL6_9CHLR</name>
<keyword evidence="2" id="KW-0813">Transport</keyword>
<sequence>MPSVVPPSAPPRVDTKPIKVTDQTFRKEVIESPLPVVVDFWAPWCGPCRQVAPILDKLAAEFAGKVRIAKVNVDENPILAQTFNIMSIPTLMFVKGGKIVGQQAGALPEHILRDALNQLVALKIA</sequence>
<dbReference type="FunFam" id="3.40.30.10:FF:000001">
    <property type="entry name" value="Thioredoxin"/>
    <property type="match status" value="1"/>
</dbReference>
<dbReference type="GO" id="GO:0015035">
    <property type="term" value="F:protein-disulfide reductase activity"/>
    <property type="evidence" value="ECO:0007669"/>
    <property type="project" value="UniProtKB-UniRule"/>
</dbReference>
<comment type="caution">
    <text evidence="11">The sequence shown here is derived from an EMBL/GenBank/DDBJ whole genome shotgun (WGS) entry which is preliminary data.</text>
</comment>
<dbReference type="InterPro" id="IPR005746">
    <property type="entry name" value="Thioredoxin"/>
</dbReference>
<dbReference type="SUPFAM" id="SSF52833">
    <property type="entry name" value="Thioredoxin-like"/>
    <property type="match status" value="1"/>
</dbReference>
<dbReference type="GO" id="GO:0005737">
    <property type="term" value="C:cytoplasm"/>
    <property type="evidence" value="ECO:0007669"/>
    <property type="project" value="TreeGrafter"/>
</dbReference>
<dbReference type="InterPro" id="IPR017937">
    <property type="entry name" value="Thioredoxin_CS"/>
</dbReference>
<evidence type="ECO:0000256" key="9">
    <source>
        <dbReference type="PIRSR" id="PIRSR000077-4"/>
    </source>
</evidence>
<organism evidence="11 12">
    <name type="scientific">Candidatus Thermofonsia Clade 1 bacterium</name>
    <dbReference type="NCBI Taxonomy" id="2364210"/>
    <lineage>
        <taxon>Bacteria</taxon>
        <taxon>Bacillati</taxon>
        <taxon>Chloroflexota</taxon>
        <taxon>Candidatus Thermofontia</taxon>
        <taxon>Candidatus Thermofonsia Clade 1</taxon>
    </lineage>
</organism>
<accession>A0A2M8PFL6</accession>
<gene>
    <name evidence="11" type="primary">trxA</name>
    <name evidence="11" type="ORF">CUN49_06030</name>
</gene>
<dbReference type="NCBIfam" id="TIGR01068">
    <property type="entry name" value="thioredoxin"/>
    <property type="match status" value="1"/>
</dbReference>
<dbReference type="PIRSF" id="PIRSF000077">
    <property type="entry name" value="Thioredoxin"/>
    <property type="match status" value="1"/>
</dbReference>
<proteinExistence type="inferred from homology"/>
<feature type="site" description="Deprotonates C-terminal active site Cys" evidence="8">
    <location>
        <position position="39"/>
    </location>
</feature>
<evidence type="ECO:0000256" key="4">
    <source>
        <dbReference type="ARBA" id="ARBA00023157"/>
    </source>
</evidence>
<dbReference type="Pfam" id="PF00085">
    <property type="entry name" value="Thioredoxin"/>
    <property type="match status" value="1"/>
</dbReference>
<feature type="active site" description="Nucleophile" evidence="8">
    <location>
        <position position="48"/>
    </location>
</feature>
<feature type="site" description="Contributes to redox potential value" evidence="8">
    <location>
        <position position="47"/>
    </location>
</feature>
<evidence type="ECO:0000313" key="12">
    <source>
        <dbReference type="Proteomes" id="UP000229681"/>
    </source>
</evidence>
<dbReference type="EMBL" id="PGTM01000062">
    <property type="protein sequence ID" value="PJF36337.1"/>
    <property type="molecule type" value="Genomic_DNA"/>
</dbReference>
<dbReference type="PROSITE" id="PS00194">
    <property type="entry name" value="THIOREDOXIN_1"/>
    <property type="match status" value="1"/>
</dbReference>
<dbReference type="CDD" id="cd02947">
    <property type="entry name" value="TRX_family"/>
    <property type="match status" value="1"/>
</dbReference>
<evidence type="ECO:0000256" key="8">
    <source>
        <dbReference type="PIRSR" id="PIRSR000077-1"/>
    </source>
</evidence>
<feature type="site" description="Contributes to redox potential value" evidence="8">
    <location>
        <position position="46"/>
    </location>
</feature>
<dbReference type="Proteomes" id="UP000229681">
    <property type="component" value="Unassembled WGS sequence"/>
</dbReference>
<dbReference type="Gene3D" id="3.40.30.10">
    <property type="entry name" value="Glutaredoxin"/>
    <property type="match status" value="1"/>
</dbReference>
<feature type="active site" description="Nucleophile" evidence="8">
    <location>
        <position position="45"/>
    </location>
</feature>
<keyword evidence="5 9" id="KW-0676">Redox-active center</keyword>
<comment type="similarity">
    <text evidence="1 7">Belongs to the thioredoxin family.</text>
</comment>
<dbReference type="InterPro" id="IPR036249">
    <property type="entry name" value="Thioredoxin-like_sf"/>
</dbReference>
<evidence type="ECO:0000256" key="7">
    <source>
        <dbReference type="PIRNR" id="PIRNR000077"/>
    </source>
</evidence>
<evidence type="ECO:0000259" key="10">
    <source>
        <dbReference type="PROSITE" id="PS51352"/>
    </source>
</evidence>
<dbReference type="PRINTS" id="PR00421">
    <property type="entry name" value="THIOREDOXIN"/>
</dbReference>
<protein>
    <recommendedName>
        <fullName evidence="6 7">Thioredoxin</fullName>
    </recommendedName>
</protein>
<dbReference type="AlphaFoldDB" id="A0A2M8PFL6"/>
<evidence type="ECO:0000256" key="1">
    <source>
        <dbReference type="ARBA" id="ARBA00008987"/>
    </source>
</evidence>
<evidence type="ECO:0000256" key="6">
    <source>
        <dbReference type="NCBIfam" id="TIGR01068"/>
    </source>
</evidence>
<dbReference type="InterPro" id="IPR013766">
    <property type="entry name" value="Thioredoxin_domain"/>
</dbReference>
<dbReference type="PANTHER" id="PTHR45663">
    <property type="entry name" value="GEO12009P1"/>
    <property type="match status" value="1"/>
</dbReference>
<dbReference type="PANTHER" id="PTHR45663:SF11">
    <property type="entry name" value="GEO12009P1"/>
    <property type="match status" value="1"/>
</dbReference>
<feature type="domain" description="Thioredoxin" evidence="10">
    <location>
        <begin position="1"/>
        <end position="121"/>
    </location>
</feature>